<dbReference type="Gene3D" id="3.10.180.10">
    <property type="entry name" value="2,3-Dihydroxybiphenyl 1,2-Dioxygenase, domain 1"/>
    <property type="match status" value="1"/>
</dbReference>
<dbReference type="PANTHER" id="PTHR36503:SF2">
    <property type="entry name" value="BLR2408 PROTEIN"/>
    <property type="match status" value="1"/>
</dbReference>
<accession>A0ABX7DQ80</accession>
<organism evidence="2 3">
    <name type="scientific">Aequorivita iocasae</name>
    <dbReference type="NCBI Taxonomy" id="2803865"/>
    <lineage>
        <taxon>Bacteria</taxon>
        <taxon>Pseudomonadati</taxon>
        <taxon>Bacteroidota</taxon>
        <taxon>Flavobacteriia</taxon>
        <taxon>Flavobacteriales</taxon>
        <taxon>Flavobacteriaceae</taxon>
        <taxon>Aequorivita</taxon>
    </lineage>
</organism>
<dbReference type="SUPFAM" id="SSF54593">
    <property type="entry name" value="Glyoxalase/Bleomycin resistance protein/Dihydroxybiphenyl dioxygenase"/>
    <property type="match status" value="1"/>
</dbReference>
<evidence type="ECO:0000313" key="2">
    <source>
        <dbReference type="EMBL" id="QQX75972.1"/>
    </source>
</evidence>
<keyword evidence="3" id="KW-1185">Reference proteome</keyword>
<dbReference type="Pfam" id="PF22677">
    <property type="entry name" value="Ble-like_N"/>
    <property type="match status" value="1"/>
</dbReference>
<evidence type="ECO:0000313" key="3">
    <source>
        <dbReference type="Proteomes" id="UP000629420"/>
    </source>
</evidence>
<reference evidence="2 3" key="1">
    <citation type="submission" date="2021-01" db="EMBL/GenBank/DDBJ databases">
        <title>Aequorivita sp. strain KX20305, a bacterium isolated from the sediment collected at a cold seep field in South China Sea.</title>
        <authorList>
            <person name="Zhang H."/>
            <person name="Li C."/>
        </authorList>
    </citation>
    <scope>NUCLEOTIDE SEQUENCE [LARGE SCALE GENOMIC DNA]</scope>
    <source>
        <strain evidence="2 3">KX20305</strain>
    </source>
</reference>
<gene>
    <name evidence="2" type="ORF">JK629_11590</name>
</gene>
<dbReference type="PROSITE" id="PS51819">
    <property type="entry name" value="VOC"/>
    <property type="match status" value="1"/>
</dbReference>
<sequence length="134" mass="15377">MKQQIFINLPVRDLDKSKAFYVSLGFTINQQFSDETGACVVISDTIFVMLLTHDKFKQFTPKEIADAHKTTEVLNALSVASKERVDELMELALNNGGTPNGQTQEYDFMYGRDFNDPDGHIWELFYMDMEKLPK</sequence>
<dbReference type="RefSeq" id="WP_202335783.1">
    <property type="nucleotide sequence ID" value="NZ_CP068439.1"/>
</dbReference>
<dbReference type="InterPro" id="IPR029068">
    <property type="entry name" value="Glyas_Bleomycin-R_OHBP_Dase"/>
</dbReference>
<dbReference type="CDD" id="cd09012">
    <property type="entry name" value="VOC_like"/>
    <property type="match status" value="1"/>
</dbReference>
<feature type="domain" description="VOC" evidence="1">
    <location>
        <begin position="3"/>
        <end position="127"/>
    </location>
</feature>
<dbReference type="InterPro" id="IPR037523">
    <property type="entry name" value="VOC_core"/>
</dbReference>
<dbReference type="Proteomes" id="UP000629420">
    <property type="component" value="Chromosome"/>
</dbReference>
<dbReference type="EMBL" id="CP068439">
    <property type="protein sequence ID" value="QQX75972.1"/>
    <property type="molecule type" value="Genomic_DNA"/>
</dbReference>
<proteinExistence type="predicted"/>
<name>A0ABX7DQ80_9FLAO</name>
<dbReference type="InterPro" id="IPR053863">
    <property type="entry name" value="Glyoxy/Ble-like_N"/>
</dbReference>
<evidence type="ECO:0000259" key="1">
    <source>
        <dbReference type="PROSITE" id="PS51819"/>
    </source>
</evidence>
<protein>
    <submittedName>
        <fullName evidence="2">VOC family protein</fullName>
    </submittedName>
</protein>
<dbReference type="PANTHER" id="PTHR36503">
    <property type="entry name" value="BLR2520 PROTEIN"/>
    <property type="match status" value="1"/>
</dbReference>